<evidence type="ECO:0000259" key="7">
    <source>
        <dbReference type="Pfam" id="PF09864"/>
    </source>
</evidence>
<evidence type="ECO:0000259" key="6">
    <source>
        <dbReference type="Pfam" id="PF03724"/>
    </source>
</evidence>
<dbReference type="InterPro" id="IPR053147">
    <property type="entry name" value="Hsp_HslJ-like"/>
</dbReference>
<dbReference type="Gene3D" id="2.40.128.270">
    <property type="match status" value="1"/>
</dbReference>
<dbReference type="InterPro" id="IPR018660">
    <property type="entry name" value="MliC"/>
</dbReference>
<sequence>MFLKSLFNSSLQLPASVMVALCLSTPAVGAAQSQAPQGVRVTEISQDSHPFTTWHCARQPIQVRMVGQFMEVVVGGSSQILRQAVSASGARYVAPNDPGTEFWSKGGQANVTWSGTELPVCVEDGTLMVPMRASGNESFWAVDYDRWSVTLSEPGKPPRSFDVKGQSPQGDGWRIQAESGQANLYLDINPQLCVDNMSGQPRPYTVSMTLNEQTMQGCGGDPARLLQGVRWQLKAIDGKAVTTQASLEFLADNRVAGSNGCNRIMGSYALSGEGLSFSKLASTRMACEPAVMTLADTVDQYLSGVRGFAFDDQGALVLKTEKGELLWQAIDTATKS</sequence>
<dbReference type="InterPro" id="IPR005184">
    <property type="entry name" value="DUF306_Meta_HslJ"/>
</dbReference>
<keyword evidence="9" id="KW-1185">Reference proteome</keyword>
<comment type="caution">
    <text evidence="8">The sequence shown here is derived from an EMBL/GenBank/DDBJ whole genome shotgun (WGS) entry which is preliminary data.</text>
</comment>
<keyword evidence="3" id="KW-0564">Palmitate</keyword>
<feature type="domain" description="DUF306" evidence="6">
    <location>
        <begin position="226"/>
        <end position="327"/>
    </location>
</feature>
<name>A0A2U1CMR8_9BURK</name>
<gene>
    <name evidence="8" type="ORF">C7440_1740</name>
</gene>
<dbReference type="PANTHER" id="PTHR35535">
    <property type="entry name" value="HEAT SHOCK PROTEIN HSLJ"/>
    <property type="match status" value="1"/>
</dbReference>
<feature type="chain" id="PRO_5015583185" evidence="5">
    <location>
        <begin position="31"/>
        <end position="336"/>
    </location>
</feature>
<feature type="domain" description="C-type lysozyme inhibitor" evidence="7">
    <location>
        <begin position="54"/>
        <end position="117"/>
    </location>
</feature>
<evidence type="ECO:0000256" key="2">
    <source>
        <dbReference type="ARBA" id="ARBA00023136"/>
    </source>
</evidence>
<dbReference type="InterPro" id="IPR038670">
    <property type="entry name" value="HslJ-like_sf"/>
</dbReference>
<dbReference type="AlphaFoldDB" id="A0A2U1CMR8"/>
<reference evidence="8 9" key="1">
    <citation type="submission" date="2018-04" db="EMBL/GenBank/DDBJ databases">
        <title>Genomic Encyclopedia of Type Strains, Phase IV (KMG-IV): sequencing the most valuable type-strain genomes for metagenomic binning, comparative biology and taxonomic classification.</title>
        <authorList>
            <person name="Goeker M."/>
        </authorList>
    </citation>
    <scope>NUCLEOTIDE SEQUENCE [LARGE SCALE GENOMIC DNA]</scope>
    <source>
        <strain evidence="8 9">DSM 10065</strain>
    </source>
</reference>
<dbReference type="Gene3D" id="2.40.128.200">
    <property type="match status" value="1"/>
</dbReference>
<evidence type="ECO:0000256" key="4">
    <source>
        <dbReference type="ARBA" id="ARBA00023288"/>
    </source>
</evidence>
<evidence type="ECO:0000313" key="8">
    <source>
        <dbReference type="EMBL" id="PVY62247.1"/>
    </source>
</evidence>
<dbReference type="SUPFAM" id="SSF141488">
    <property type="entry name" value="YdhA-like"/>
    <property type="match status" value="1"/>
</dbReference>
<dbReference type="Proteomes" id="UP000246145">
    <property type="component" value="Unassembled WGS sequence"/>
</dbReference>
<keyword evidence="2" id="KW-0472">Membrane</keyword>
<keyword evidence="1 5" id="KW-0732">Signal</keyword>
<dbReference type="STRING" id="1231391.GCA_000308195_01820"/>
<feature type="signal peptide" evidence="5">
    <location>
        <begin position="1"/>
        <end position="30"/>
    </location>
</feature>
<evidence type="ECO:0000256" key="3">
    <source>
        <dbReference type="ARBA" id="ARBA00023139"/>
    </source>
</evidence>
<dbReference type="EMBL" id="QEKO01000002">
    <property type="protein sequence ID" value="PVY62247.1"/>
    <property type="molecule type" value="Genomic_DNA"/>
</dbReference>
<organism evidence="8 9">
    <name type="scientific">Pusillimonas noertemannii</name>
    <dbReference type="NCBI Taxonomy" id="305977"/>
    <lineage>
        <taxon>Bacteria</taxon>
        <taxon>Pseudomonadati</taxon>
        <taxon>Pseudomonadota</taxon>
        <taxon>Betaproteobacteria</taxon>
        <taxon>Burkholderiales</taxon>
        <taxon>Alcaligenaceae</taxon>
        <taxon>Pusillimonas</taxon>
    </lineage>
</organism>
<keyword evidence="4" id="KW-0449">Lipoprotein</keyword>
<dbReference type="Pfam" id="PF03724">
    <property type="entry name" value="META"/>
    <property type="match status" value="1"/>
</dbReference>
<evidence type="ECO:0000256" key="5">
    <source>
        <dbReference type="SAM" id="SignalP"/>
    </source>
</evidence>
<keyword evidence="8" id="KW-0346">Stress response</keyword>
<proteinExistence type="predicted"/>
<protein>
    <submittedName>
        <fullName evidence="8">Heat shock protein HslJ</fullName>
    </submittedName>
</protein>
<dbReference type="InterPro" id="IPR036328">
    <property type="entry name" value="MliC_sf"/>
</dbReference>
<dbReference type="PANTHER" id="PTHR35535:SF1">
    <property type="entry name" value="HEAT SHOCK PROTEIN HSLJ"/>
    <property type="match status" value="1"/>
</dbReference>
<accession>A0A2U1CMR8</accession>
<dbReference type="Pfam" id="PF09864">
    <property type="entry name" value="MliC"/>
    <property type="match status" value="1"/>
</dbReference>
<evidence type="ECO:0000313" key="9">
    <source>
        <dbReference type="Proteomes" id="UP000246145"/>
    </source>
</evidence>
<dbReference type="RefSeq" id="WP_165832506.1">
    <property type="nucleotide sequence ID" value="NZ_JACCEX010000002.1"/>
</dbReference>
<evidence type="ECO:0000256" key="1">
    <source>
        <dbReference type="ARBA" id="ARBA00022729"/>
    </source>
</evidence>